<dbReference type="InterPro" id="IPR055066">
    <property type="entry name" value="AASDHPPT_N"/>
</dbReference>
<evidence type="ECO:0000256" key="6">
    <source>
        <dbReference type="ARBA" id="ARBA00033443"/>
    </source>
</evidence>
<protein>
    <recommendedName>
        <fullName evidence="3">L-aminoadipate-semialdehyde dehydrogenase-phosphopantetheinyl transferase</fullName>
        <ecNumber evidence="2">2.7.8.7</ecNumber>
    </recommendedName>
    <alternativeName>
        <fullName evidence="5">4'-phosphopantetheinyl transferase</fullName>
    </alternativeName>
    <alternativeName>
        <fullName evidence="6">Alpha-aminoadipic semialdehyde dehydrogenase-phosphopantetheinyl transferase</fullName>
    </alternativeName>
</protein>
<dbReference type="EC" id="2.7.8.7" evidence="2"/>
<feature type="domain" description="4'-phosphopantetheinyl transferase" evidence="9">
    <location>
        <begin position="114"/>
        <end position="235"/>
    </location>
</feature>
<evidence type="ECO:0000313" key="12">
    <source>
        <dbReference type="WBParaSite" id="HCON_00172840-00001"/>
    </source>
</evidence>
<dbReference type="Gene3D" id="3.90.470.20">
    <property type="entry name" value="4'-phosphopantetheinyl transferase domain"/>
    <property type="match status" value="2"/>
</dbReference>
<evidence type="ECO:0000256" key="4">
    <source>
        <dbReference type="ARBA" id="ARBA00022679"/>
    </source>
</evidence>
<reference evidence="12" key="1">
    <citation type="submission" date="2020-12" db="UniProtKB">
        <authorList>
            <consortium name="WormBaseParasite"/>
        </authorList>
    </citation>
    <scope>IDENTIFICATION</scope>
    <source>
        <strain evidence="12">MHco3</strain>
    </source>
</reference>
<evidence type="ECO:0000259" key="9">
    <source>
        <dbReference type="Pfam" id="PF01648"/>
    </source>
</evidence>
<evidence type="ECO:0000256" key="3">
    <source>
        <dbReference type="ARBA" id="ARBA00016301"/>
    </source>
</evidence>
<evidence type="ECO:0000259" key="10">
    <source>
        <dbReference type="Pfam" id="PF22624"/>
    </source>
</evidence>
<organism evidence="11 12">
    <name type="scientific">Haemonchus contortus</name>
    <name type="common">Barber pole worm</name>
    <dbReference type="NCBI Taxonomy" id="6289"/>
    <lineage>
        <taxon>Eukaryota</taxon>
        <taxon>Metazoa</taxon>
        <taxon>Ecdysozoa</taxon>
        <taxon>Nematoda</taxon>
        <taxon>Chromadorea</taxon>
        <taxon>Rhabditida</taxon>
        <taxon>Rhabditina</taxon>
        <taxon>Rhabditomorpha</taxon>
        <taxon>Strongyloidea</taxon>
        <taxon>Trichostrongylidae</taxon>
        <taxon>Haemonchus</taxon>
    </lineage>
</organism>
<dbReference type="OrthoDB" id="26719at2759"/>
<dbReference type="FunFam" id="3.90.470.20:FF:000003">
    <property type="entry name" value="L-aminoadipate-semialdehyde dehydrogenase-phosphopantetheinyl transferase"/>
    <property type="match status" value="1"/>
</dbReference>
<dbReference type="AlphaFoldDB" id="A0A7I4Z438"/>
<dbReference type="Pfam" id="PF01648">
    <property type="entry name" value="ACPS"/>
    <property type="match status" value="1"/>
</dbReference>
<dbReference type="Pfam" id="PF22624">
    <property type="entry name" value="AASDHPPT_N"/>
    <property type="match status" value="1"/>
</dbReference>
<dbReference type="InterPro" id="IPR050559">
    <property type="entry name" value="P-Pant_transferase_sf"/>
</dbReference>
<proteinExistence type="inferred from homology"/>
<dbReference type="PANTHER" id="PTHR12215">
    <property type="entry name" value="PHOSPHOPANTETHEINE TRANSFERASE"/>
    <property type="match status" value="1"/>
</dbReference>
<sequence>DLCKCNRWVVSVQSTFENDDFENMYRRAVQCITPGDFDDTKKKQHQEDVLQCVVGRLLLRHATHVFTGTPWKEIQIGRTEKGKPFLLNPPHTNFGLNITHQGDFVGFASSCTSSVGVDLMRLDKKRAGKTADEYINTMAKSASPDELRMMRSQPTEAMKMTMFYRYWCLKEAVLKATGDGIIDDLSRINFQVDVNDRYRPGCFVTSTTVRMDGKLQRHWNFEESFVNANHVAAVCKERVLPRWCLFNKDPDAKVFFSEVSFGSLLKHSTVLNPLPDNAKGAYEEFISKPRRAF</sequence>
<dbReference type="OMA" id="WVFEESL"/>
<evidence type="ECO:0000256" key="5">
    <source>
        <dbReference type="ARBA" id="ARBA00030484"/>
    </source>
</evidence>
<evidence type="ECO:0000256" key="7">
    <source>
        <dbReference type="ARBA" id="ARBA00048641"/>
    </source>
</evidence>
<keyword evidence="4" id="KW-0808">Transferase</keyword>
<evidence type="ECO:0000256" key="2">
    <source>
        <dbReference type="ARBA" id="ARBA00013172"/>
    </source>
</evidence>
<dbReference type="SUPFAM" id="SSF56214">
    <property type="entry name" value="4'-phosphopantetheinyl transferase"/>
    <property type="match status" value="2"/>
</dbReference>
<dbReference type="Proteomes" id="UP000025227">
    <property type="component" value="Unplaced"/>
</dbReference>
<keyword evidence="11" id="KW-1185">Reference proteome</keyword>
<dbReference type="WBParaSite" id="HCON_00172840-00001">
    <property type="protein sequence ID" value="HCON_00172840-00001"/>
    <property type="gene ID" value="HCON_00172840"/>
</dbReference>
<evidence type="ECO:0000313" key="11">
    <source>
        <dbReference type="Proteomes" id="UP000025227"/>
    </source>
</evidence>
<dbReference type="PANTHER" id="PTHR12215:SF23">
    <property type="entry name" value="L-AMINOADIPATE-SEMIALDEHYDE DEHYDROGENASE-PHOSPHOPANTETHEINYL TRANSFERASE"/>
    <property type="match status" value="1"/>
</dbReference>
<feature type="domain" description="4'-phosphopantetheinyl transferase N-terminal" evidence="10">
    <location>
        <begin position="23"/>
        <end position="111"/>
    </location>
</feature>
<accession>A0A7I4Z438</accession>
<dbReference type="GO" id="GO:0005829">
    <property type="term" value="C:cytosol"/>
    <property type="evidence" value="ECO:0007669"/>
    <property type="project" value="TreeGrafter"/>
</dbReference>
<name>A0A7I4Z438_HAECO</name>
<comment type="catalytic activity">
    <reaction evidence="7">
        <text>apo-[ACP] + CoA = holo-[ACP] + adenosine 3',5'-bisphosphate + H(+)</text>
        <dbReference type="Rhea" id="RHEA:12068"/>
        <dbReference type="Rhea" id="RHEA-COMP:9685"/>
        <dbReference type="Rhea" id="RHEA-COMP:9690"/>
        <dbReference type="ChEBI" id="CHEBI:15378"/>
        <dbReference type="ChEBI" id="CHEBI:29999"/>
        <dbReference type="ChEBI" id="CHEBI:57287"/>
        <dbReference type="ChEBI" id="CHEBI:58343"/>
        <dbReference type="ChEBI" id="CHEBI:64479"/>
        <dbReference type="EC" id="2.7.8.7"/>
    </reaction>
    <physiologicalReaction direction="left-to-right" evidence="7">
        <dbReference type="Rhea" id="RHEA:12069"/>
    </physiologicalReaction>
</comment>
<dbReference type="GO" id="GO:0000287">
    <property type="term" value="F:magnesium ion binding"/>
    <property type="evidence" value="ECO:0007669"/>
    <property type="project" value="InterPro"/>
</dbReference>
<evidence type="ECO:0000256" key="8">
    <source>
        <dbReference type="ARBA" id="ARBA00048794"/>
    </source>
</evidence>
<dbReference type="GO" id="GO:0019878">
    <property type="term" value="P:lysine biosynthetic process via aminoadipic acid"/>
    <property type="evidence" value="ECO:0007669"/>
    <property type="project" value="TreeGrafter"/>
</dbReference>
<dbReference type="GO" id="GO:0008897">
    <property type="term" value="F:holo-[acyl-carrier-protein] synthase activity"/>
    <property type="evidence" value="ECO:0007669"/>
    <property type="project" value="UniProtKB-EC"/>
</dbReference>
<dbReference type="InterPro" id="IPR037143">
    <property type="entry name" value="4-PPantetheinyl_Trfase_dom_sf"/>
</dbReference>
<evidence type="ECO:0000256" key="1">
    <source>
        <dbReference type="ARBA" id="ARBA00006195"/>
    </source>
</evidence>
<comment type="catalytic activity">
    <reaction evidence="8">
        <text>apo-[ACP] + acetyl-CoA = acetyl-[ACP] + adenosine 3',5'-bisphosphate + H(+)</text>
        <dbReference type="Rhea" id="RHEA:46564"/>
        <dbReference type="Rhea" id="RHEA-COMP:9621"/>
        <dbReference type="Rhea" id="RHEA-COMP:9690"/>
        <dbReference type="ChEBI" id="CHEBI:15378"/>
        <dbReference type="ChEBI" id="CHEBI:29999"/>
        <dbReference type="ChEBI" id="CHEBI:57288"/>
        <dbReference type="ChEBI" id="CHEBI:58343"/>
        <dbReference type="ChEBI" id="CHEBI:78446"/>
    </reaction>
    <physiologicalReaction direction="left-to-right" evidence="8">
        <dbReference type="Rhea" id="RHEA:46565"/>
    </physiologicalReaction>
</comment>
<dbReference type="InterPro" id="IPR008278">
    <property type="entry name" value="4-PPantetheinyl_Trfase_dom"/>
</dbReference>
<comment type="similarity">
    <text evidence="1">Belongs to the P-Pant transferase superfamily. AcpS family.</text>
</comment>